<feature type="signal peptide" evidence="8">
    <location>
        <begin position="1"/>
        <end position="30"/>
    </location>
</feature>
<dbReference type="EMBL" id="VCKY01000056">
    <property type="protein sequence ID" value="TMR20540.1"/>
    <property type="molecule type" value="Genomic_DNA"/>
</dbReference>
<evidence type="ECO:0000256" key="6">
    <source>
        <dbReference type="ARBA" id="ARBA00022837"/>
    </source>
</evidence>
<keyword evidence="5 9" id="KW-0378">Hydrolase</keyword>
<evidence type="ECO:0000256" key="2">
    <source>
        <dbReference type="ARBA" id="ARBA00022487"/>
    </source>
</evidence>
<dbReference type="Proteomes" id="UP000309128">
    <property type="component" value="Unassembled WGS sequence"/>
</dbReference>
<sequence>MNPRALPRFLAATTTALLIAVLGTPIPAVAAPGPVIEPVRECGDELEQRFDLPGATTHVTSAEEVQANDQSEPAYCDVHGYVEPAVTFQLRLPLQTFTGRYVQHGCGGFCGRISKLPFPDCGGDLGGDVAIGATNDGHVSQGLEEQWAANNQAARNDYFYRAPHVLSVAAKRIITEFYGTPPKRSYFSSCSNGGREGLLLAQRYPHDFDGIIAGAPAHAMGPLFGVYAPWLARTNTAANGEPIITSDKLPALHKAVVAACDRRDGLADGQIDDPRDCRFDPVQVQCPAGTDQPHCLTPRQVAVARALYAGPKDPNGRRLYPGWQTHGSELGWDGIITPSAGLGGNSFAAWLGDNYLKYVGFPIGTPHSSLAEASFTAAEFHRLTAEGVKGNAMSLDLGAFRRAGGKLILWHGWADPQLPATATVDYYQRLSERNGGLRETQRWARLFMVPTMSHCGGGYRLSEFDPLRELVAWVERGAAPDRVIAVGRDAQGAVSRSRPVFPHPLVATYDGTGSIDHAANFVPTPPRRPSSDTIRWIGSHLHELPGPVAP</sequence>
<name>A0A5S4G3D7_9ACTN</name>
<keyword evidence="4 8" id="KW-0732">Signal</keyword>
<evidence type="ECO:0000313" key="10">
    <source>
        <dbReference type="Proteomes" id="UP000309128"/>
    </source>
</evidence>
<comment type="similarity">
    <text evidence="1">Belongs to the tannase family.</text>
</comment>
<dbReference type="AlphaFoldDB" id="A0A5S4G3D7"/>
<reference evidence="9 10" key="1">
    <citation type="submission" date="2019-05" db="EMBL/GenBank/DDBJ databases">
        <title>Draft genome sequence of Nonomuraea turkmeniaca DSM 43926.</title>
        <authorList>
            <person name="Saricaoglu S."/>
            <person name="Isik K."/>
        </authorList>
    </citation>
    <scope>NUCLEOTIDE SEQUENCE [LARGE SCALE GENOMIC DNA]</scope>
    <source>
        <strain evidence="9 10">DSM 43926</strain>
    </source>
</reference>
<keyword evidence="10" id="KW-1185">Reference proteome</keyword>
<dbReference type="RefSeq" id="WP_138667401.1">
    <property type="nucleotide sequence ID" value="NZ_VCKY01000056.1"/>
</dbReference>
<evidence type="ECO:0000313" key="9">
    <source>
        <dbReference type="EMBL" id="TMR20540.1"/>
    </source>
</evidence>
<evidence type="ECO:0000256" key="8">
    <source>
        <dbReference type="SAM" id="SignalP"/>
    </source>
</evidence>
<dbReference type="PANTHER" id="PTHR33938:SF15">
    <property type="entry name" value="FERULOYL ESTERASE B-RELATED"/>
    <property type="match status" value="1"/>
</dbReference>
<evidence type="ECO:0000256" key="4">
    <source>
        <dbReference type="ARBA" id="ARBA00022729"/>
    </source>
</evidence>
<dbReference type="SUPFAM" id="SSF53474">
    <property type="entry name" value="alpha/beta-Hydrolases"/>
    <property type="match status" value="1"/>
</dbReference>
<dbReference type="InterPro" id="IPR011118">
    <property type="entry name" value="Tannase/feruloyl_esterase"/>
</dbReference>
<organism evidence="9 10">
    <name type="scientific">Nonomuraea turkmeniaca</name>
    <dbReference type="NCBI Taxonomy" id="103838"/>
    <lineage>
        <taxon>Bacteria</taxon>
        <taxon>Bacillati</taxon>
        <taxon>Actinomycetota</taxon>
        <taxon>Actinomycetes</taxon>
        <taxon>Streptosporangiales</taxon>
        <taxon>Streptosporangiaceae</taxon>
        <taxon>Nonomuraea</taxon>
    </lineage>
</organism>
<proteinExistence type="inferred from homology"/>
<dbReference type="OrthoDB" id="176867at2"/>
<accession>A0A5S4G3D7</accession>
<dbReference type="GO" id="GO:0052689">
    <property type="term" value="F:carboxylic ester hydrolase activity"/>
    <property type="evidence" value="ECO:0007669"/>
    <property type="project" value="UniProtKB-KW"/>
</dbReference>
<evidence type="ECO:0000256" key="7">
    <source>
        <dbReference type="ARBA" id="ARBA00023157"/>
    </source>
</evidence>
<dbReference type="GO" id="GO:0046872">
    <property type="term" value="F:metal ion binding"/>
    <property type="evidence" value="ECO:0007669"/>
    <property type="project" value="UniProtKB-KW"/>
</dbReference>
<dbReference type="Pfam" id="PF07519">
    <property type="entry name" value="Tannase"/>
    <property type="match status" value="1"/>
</dbReference>
<evidence type="ECO:0000256" key="1">
    <source>
        <dbReference type="ARBA" id="ARBA00006249"/>
    </source>
</evidence>
<evidence type="ECO:0000256" key="5">
    <source>
        <dbReference type="ARBA" id="ARBA00022801"/>
    </source>
</evidence>
<keyword evidence="3" id="KW-0479">Metal-binding</keyword>
<dbReference type="PANTHER" id="PTHR33938">
    <property type="entry name" value="FERULOYL ESTERASE B-RELATED"/>
    <property type="match status" value="1"/>
</dbReference>
<keyword evidence="2" id="KW-0719">Serine esterase</keyword>
<feature type="chain" id="PRO_5024451921" evidence="8">
    <location>
        <begin position="31"/>
        <end position="550"/>
    </location>
</feature>
<protein>
    <submittedName>
        <fullName evidence="9">Tannase/feruloyl esterase family alpha/beta hydrolase</fullName>
    </submittedName>
</protein>
<dbReference type="InterPro" id="IPR029058">
    <property type="entry name" value="AB_hydrolase_fold"/>
</dbReference>
<comment type="caution">
    <text evidence="9">The sequence shown here is derived from an EMBL/GenBank/DDBJ whole genome shotgun (WGS) entry which is preliminary data.</text>
</comment>
<keyword evidence="7" id="KW-1015">Disulfide bond</keyword>
<gene>
    <name evidence="9" type="ORF">ETD86_18490</name>
</gene>
<keyword evidence="6" id="KW-0106">Calcium</keyword>
<evidence type="ECO:0000256" key="3">
    <source>
        <dbReference type="ARBA" id="ARBA00022723"/>
    </source>
</evidence>